<evidence type="ECO:0000256" key="1">
    <source>
        <dbReference type="SAM" id="MobiDB-lite"/>
    </source>
</evidence>
<reference evidence="2" key="1">
    <citation type="submission" date="2022-01" db="EMBL/GenBank/DDBJ databases">
        <authorList>
            <person name="King R."/>
        </authorList>
    </citation>
    <scope>NUCLEOTIDE SEQUENCE</scope>
</reference>
<evidence type="ECO:0000313" key="2">
    <source>
        <dbReference type="EMBL" id="CAH1398854.1"/>
    </source>
</evidence>
<dbReference type="AlphaFoldDB" id="A0A9P0HBK7"/>
<proteinExistence type="predicted"/>
<feature type="region of interest" description="Disordered" evidence="1">
    <location>
        <begin position="130"/>
        <end position="151"/>
    </location>
</feature>
<name>A0A9P0HBK7_NEZVI</name>
<dbReference type="Proteomes" id="UP001152798">
    <property type="component" value="Chromosome 4"/>
</dbReference>
<keyword evidence="3" id="KW-1185">Reference proteome</keyword>
<gene>
    <name evidence="2" type="ORF">NEZAVI_LOCUS8425</name>
</gene>
<protein>
    <submittedName>
        <fullName evidence="2">Uncharacterized protein</fullName>
    </submittedName>
</protein>
<sequence>MTGRLWKLDWVIGYYHLVQSISQQPVNPRWLQDGRKNREGADDWNAGIKLRAHRPDKRLLQEWFAIFQRHPISQRPLSLHGNPTGPPSTVLDKKCHQIKKYLERPLAGARTDAEPQREEEAGRVARLVLLPGPGKRRPHGNRYLGGNKWVK</sequence>
<dbReference type="EMBL" id="OV725080">
    <property type="protein sequence ID" value="CAH1398854.1"/>
    <property type="molecule type" value="Genomic_DNA"/>
</dbReference>
<evidence type="ECO:0000313" key="3">
    <source>
        <dbReference type="Proteomes" id="UP001152798"/>
    </source>
</evidence>
<accession>A0A9P0HBK7</accession>
<organism evidence="2 3">
    <name type="scientific">Nezara viridula</name>
    <name type="common">Southern green stink bug</name>
    <name type="synonym">Cimex viridulus</name>
    <dbReference type="NCBI Taxonomy" id="85310"/>
    <lineage>
        <taxon>Eukaryota</taxon>
        <taxon>Metazoa</taxon>
        <taxon>Ecdysozoa</taxon>
        <taxon>Arthropoda</taxon>
        <taxon>Hexapoda</taxon>
        <taxon>Insecta</taxon>
        <taxon>Pterygota</taxon>
        <taxon>Neoptera</taxon>
        <taxon>Paraneoptera</taxon>
        <taxon>Hemiptera</taxon>
        <taxon>Heteroptera</taxon>
        <taxon>Panheteroptera</taxon>
        <taxon>Pentatomomorpha</taxon>
        <taxon>Pentatomoidea</taxon>
        <taxon>Pentatomidae</taxon>
        <taxon>Pentatominae</taxon>
        <taxon>Nezara</taxon>
    </lineage>
</organism>